<gene>
    <name evidence="8" type="ORF">PGLA1383_LOCUS52904</name>
</gene>
<organism evidence="8 9">
    <name type="scientific">Polarella glacialis</name>
    <name type="common">Dinoflagellate</name>
    <dbReference type="NCBI Taxonomy" id="89957"/>
    <lineage>
        <taxon>Eukaryota</taxon>
        <taxon>Sar</taxon>
        <taxon>Alveolata</taxon>
        <taxon>Dinophyceae</taxon>
        <taxon>Suessiales</taxon>
        <taxon>Suessiaceae</taxon>
        <taxon>Polarella</taxon>
    </lineage>
</organism>
<dbReference type="OMA" id="NENYLVY"/>
<keyword evidence="5" id="KW-0067">ATP-binding</keyword>
<evidence type="ECO:0000256" key="6">
    <source>
        <dbReference type="ARBA" id="ARBA00022842"/>
    </source>
</evidence>
<evidence type="ECO:0000256" key="4">
    <source>
        <dbReference type="ARBA" id="ARBA00022741"/>
    </source>
</evidence>
<dbReference type="GO" id="GO:0004326">
    <property type="term" value="F:tetrahydrofolylpolyglutamate synthase activity"/>
    <property type="evidence" value="ECO:0007669"/>
    <property type="project" value="InterPro"/>
</dbReference>
<evidence type="ECO:0000256" key="5">
    <source>
        <dbReference type="ARBA" id="ARBA00022840"/>
    </source>
</evidence>
<dbReference type="GO" id="GO:0046872">
    <property type="term" value="F:metal ion binding"/>
    <property type="evidence" value="ECO:0007669"/>
    <property type="project" value="UniProtKB-KW"/>
</dbReference>
<keyword evidence="6" id="KW-0460">Magnesium</keyword>
<evidence type="ECO:0000256" key="1">
    <source>
        <dbReference type="ARBA" id="ARBA00008276"/>
    </source>
</evidence>
<dbReference type="AlphaFoldDB" id="A0A813HJD4"/>
<accession>A0A813HJD4</accession>
<dbReference type="PROSITE" id="PS01012">
    <property type="entry name" value="FOLYLPOLYGLU_SYNT_2"/>
    <property type="match status" value="1"/>
</dbReference>
<dbReference type="OrthoDB" id="5212574at2759"/>
<sequence length="458" mass="47908">MASARGEIDPGIERVLAALEAVGSPHKELAGRLLHVAGTNGKGSVCAMVFAALKEAGLSVGSFNSPHLEEPLDAVRLASSGCDVPVDPKVWAGLEEEVLRACKLDLPSSDEQIALTSFELQVLTVLLLFARQRVDAAVLEVGLGGRADATNVLVHPAACGITGIAMDHQNFLGTSAEEIAHHKAGIFKQGSPALISTARMSESVRAVIAECAHQAGASPVRWVEEAHAIPESSLGRAGQSMRIDGFTGDLFVPLLGDFQRSNAALALAMLQELRAKGPPLQSASGKFLDESVLDDATIAAGFAATCWRGRLDWCELPGVGSVLVDGAHNVEAAEALGQYVDEAIRHQGPSQRAVTWVIGMSAGKDAAGVLQQLLHDEDSVLAVTFGEVAGMPWVRCQPAADLAAVARSVRPGLRRSEGSFANLLAALQAALSDAPASQVVVCGSLYLVADFMRLLRST</sequence>
<evidence type="ECO:0000313" key="8">
    <source>
        <dbReference type="EMBL" id="CAE8637562.1"/>
    </source>
</evidence>
<dbReference type="GO" id="GO:0005524">
    <property type="term" value="F:ATP binding"/>
    <property type="evidence" value="ECO:0007669"/>
    <property type="project" value="UniProtKB-KW"/>
</dbReference>
<dbReference type="InterPro" id="IPR036615">
    <property type="entry name" value="Mur_ligase_C_dom_sf"/>
</dbReference>
<dbReference type="SUPFAM" id="SSF53623">
    <property type="entry name" value="MurD-like peptide ligases, catalytic domain"/>
    <property type="match status" value="1"/>
</dbReference>
<dbReference type="InterPro" id="IPR001645">
    <property type="entry name" value="Folylpolyglutamate_synth"/>
</dbReference>
<reference evidence="8" key="1">
    <citation type="submission" date="2021-02" db="EMBL/GenBank/DDBJ databases">
        <authorList>
            <person name="Dougan E. K."/>
            <person name="Rhodes N."/>
            <person name="Thang M."/>
            <person name="Chan C."/>
        </authorList>
    </citation>
    <scope>NUCLEOTIDE SEQUENCE</scope>
</reference>
<comment type="caution">
    <text evidence="8">The sequence shown here is derived from an EMBL/GenBank/DDBJ whole genome shotgun (WGS) entry which is preliminary data.</text>
</comment>
<dbReference type="NCBIfam" id="TIGR01499">
    <property type="entry name" value="folC"/>
    <property type="match status" value="1"/>
</dbReference>
<dbReference type="InterPro" id="IPR018109">
    <property type="entry name" value="Folylpolyglutamate_synth_CS"/>
</dbReference>
<keyword evidence="2" id="KW-0436">Ligase</keyword>
<name>A0A813HJD4_POLGL</name>
<feature type="domain" description="Mur ligase central" evidence="7">
    <location>
        <begin position="116"/>
        <end position="269"/>
    </location>
</feature>
<dbReference type="EMBL" id="CAJNNV010031720">
    <property type="protein sequence ID" value="CAE8637562.1"/>
    <property type="molecule type" value="Genomic_DNA"/>
</dbReference>
<evidence type="ECO:0000313" key="9">
    <source>
        <dbReference type="Proteomes" id="UP000654075"/>
    </source>
</evidence>
<dbReference type="PANTHER" id="PTHR11136:SF0">
    <property type="entry name" value="DIHYDROFOLATE SYNTHETASE-RELATED"/>
    <property type="match status" value="1"/>
</dbReference>
<dbReference type="Gene3D" id="3.90.190.20">
    <property type="entry name" value="Mur ligase, C-terminal domain"/>
    <property type="match status" value="1"/>
</dbReference>
<comment type="similarity">
    <text evidence="1">Belongs to the folylpolyglutamate synthase family.</text>
</comment>
<dbReference type="InterPro" id="IPR036565">
    <property type="entry name" value="Mur-like_cat_sf"/>
</dbReference>
<dbReference type="Gene3D" id="3.40.1190.10">
    <property type="entry name" value="Mur-like, catalytic domain"/>
    <property type="match status" value="1"/>
</dbReference>
<dbReference type="Pfam" id="PF08245">
    <property type="entry name" value="Mur_ligase_M"/>
    <property type="match status" value="1"/>
</dbReference>
<dbReference type="PANTHER" id="PTHR11136">
    <property type="entry name" value="FOLYLPOLYGLUTAMATE SYNTHASE-RELATED"/>
    <property type="match status" value="1"/>
</dbReference>
<dbReference type="GO" id="GO:0005829">
    <property type="term" value="C:cytosol"/>
    <property type="evidence" value="ECO:0007669"/>
    <property type="project" value="TreeGrafter"/>
</dbReference>
<dbReference type="GO" id="GO:0008841">
    <property type="term" value="F:dihydrofolate synthase activity"/>
    <property type="evidence" value="ECO:0007669"/>
    <property type="project" value="TreeGrafter"/>
</dbReference>
<protein>
    <recommendedName>
        <fullName evidence="7">Mur ligase central domain-containing protein</fullName>
    </recommendedName>
</protein>
<keyword evidence="4" id="KW-0547">Nucleotide-binding</keyword>
<dbReference type="Proteomes" id="UP000654075">
    <property type="component" value="Unassembled WGS sequence"/>
</dbReference>
<keyword evidence="9" id="KW-1185">Reference proteome</keyword>
<dbReference type="GO" id="GO:0005739">
    <property type="term" value="C:mitochondrion"/>
    <property type="evidence" value="ECO:0007669"/>
    <property type="project" value="TreeGrafter"/>
</dbReference>
<evidence type="ECO:0000256" key="2">
    <source>
        <dbReference type="ARBA" id="ARBA00022598"/>
    </source>
</evidence>
<dbReference type="PIRSF" id="PIRSF001563">
    <property type="entry name" value="Folylpolyglu_synth"/>
    <property type="match status" value="1"/>
</dbReference>
<keyword evidence="3" id="KW-0479">Metal-binding</keyword>
<dbReference type="InterPro" id="IPR013221">
    <property type="entry name" value="Mur_ligase_cen"/>
</dbReference>
<evidence type="ECO:0000259" key="7">
    <source>
        <dbReference type="Pfam" id="PF08245"/>
    </source>
</evidence>
<dbReference type="SUPFAM" id="SSF53244">
    <property type="entry name" value="MurD-like peptide ligases, peptide-binding domain"/>
    <property type="match status" value="1"/>
</dbReference>
<evidence type="ECO:0000256" key="3">
    <source>
        <dbReference type="ARBA" id="ARBA00022723"/>
    </source>
</evidence>
<proteinExistence type="inferred from homology"/>